<dbReference type="EMBL" id="JAQZHK010000001">
    <property type="protein sequence ID" value="MDY3511610.1"/>
    <property type="molecule type" value="Genomic_DNA"/>
</dbReference>
<protein>
    <submittedName>
        <fullName evidence="1">Peptidase</fullName>
    </submittedName>
</protein>
<comment type="caution">
    <text evidence="1">The sequence shown here is derived from an EMBL/GenBank/DDBJ whole genome shotgun (WGS) entry which is preliminary data.</text>
</comment>
<gene>
    <name evidence="1" type="ORF">PG303_00055</name>
</gene>
<dbReference type="RefSeq" id="WP_052911672.1">
    <property type="nucleotide sequence ID" value="NZ_CP110126.1"/>
</dbReference>
<dbReference type="Proteomes" id="UP001284033">
    <property type="component" value="Unassembled WGS sequence"/>
</dbReference>
<proteinExistence type="predicted"/>
<accession>A0AAP6HEW3</accession>
<evidence type="ECO:0000313" key="1">
    <source>
        <dbReference type="EMBL" id="MDY3511610.1"/>
    </source>
</evidence>
<dbReference type="AlphaFoldDB" id="A0AAP6HEW3"/>
<evidence type="ECO:0000313" key="2">
    <source>
        <dbReference type="Proteomes" id="UP001284033"/>
    </source>
</evidence>
<sequence length="68" mass="7491">MSTHLWNVTAKRDVNKIAKGMSVEIVIRNTSRKPNQKEVIEAFNAKYGAGTALSGLSISVNFEIVEVK</sequence>
<name>A0AAP6HEW3_RIEAN</name>
<organism evidence="1 2">
    <name type="scientific">Riemerella anatipestifer</name>
    <name type="common">Moraxella anatipestifer</name>
    <dbReference type="NCBI Taxonomy" id="34085"/>
    <lineage>
        <taxon>Bacteria</taxon>
        <taxon>Pseudomonadati</taxon>
        <taxon>Bacteroidota</taxon>
        <taxon>Flavobacteriia</taxon>
        <taxon>Flavobacteriales</taxon>
        <taxon>Weeksellaceae</taxon>
        <taxon>Riemerella</taxon>
    </lineage>
</organism>
<reference evidence="1" key="1">
    <citation type="submission" date="2023-01" db="EMBL/GenBank/DDBJ databases">
        <title>Genome-based studies on antimicrobial resistance profiles of Riemerella anatipestifer in China, 1994 to 2021.</title>
        <authorList>
            <person name="Yang Z."/>
            <person name="Zhu D."/>
        </authorList>
    </citation>
    <scope>NUCLEOTIDE SEQUENCE</scope>
    <source>
        <strain evidence="1">RCAD1218</strain>
    </source>
</reference>